<feature type="transmembrane region" description="Helical" evidence="2">
    <location>
        <begin position="261"/>
        <end position="282"/>
    </location>
</feature>
<feature type="transmembrane region" description="Helical" evidence="2">
    <location>
        <begin position="221"/>
        <end position="241"/>
    </location>
</feature>
<name>A0A2N1NJP6_9GLOM</name>
<evidence type="ECO:0008006" key="5">
    <source>
        <dbReference type="Google" id="ProtNLM"/>
    </source>
</evidence>
<dbReference type="PANTHER" id="PTHR10582:SF2">
    <property type="entry name" value="INACTIVE"/>
    <property type="match status" value="1"/>
</dbReference>
<dbReference type="VEuPathDB" id="FungiDB:RhiirA1_457901"/>
<feature type="transmembrane region" description="Helical" evidence="2">
    <location>
        <begin position="303"/>
        <end position="322"/>
    </location>
</feature>
<evidence type="ECO:0000313" key="4">
    <source>
        <dbReference type="Proteomes" id="UP000233469"/>
    </source>
</evidence>
<keyword evidence="1" id="KW-0677">Repeat</keyword>
<dbReference type="AlphaFoldDB" id="A0A2N1NJP6"/>
<reference evidence="3 4" key="1">
    <citation type="submission" date="2016-04" db="EMBL/GenBank/DDBJ databases">
        <title>Genome analyses suggest a sexual origin of heterokaryosis in a supposedly ancient asexual fungus.</title>
        <authorList>
            <person name="Ropars J."/>
            <person name="Sedzielewska K."/>
            <person name="Noel J."/>
            <person name="Charron P."/>
            <person name="Farinelli L."/>
            <person name="Marton T."/>
            <person name="Kruger M."/>
            <person name="Pelin A."/>
            <person name="Brachmann A."/>
            <person name="Corradi N."/>
        </authorList>
    </citation>
    <scope>NUCLEOTIDE SEQUENCE [LARGE SCALE GENOMIC DNA]</scope>
    <source>
        <strain evidence="3 4">C2</strain>
    </source>
</reference>
<dbReference type="Proteomes" id="UP000233469">
    <property type="component" value="Unassembled WGS sequence"/>
</dbReference>
<accession>A0A2N1NJP6</accession>
<evidence type="ECO:0000256" key="1">
    <source>
        <dbReference type="ARBA" id="ARBA00022737"/>
    </source>
</evidence>
<evidence type="ECO:0000313" key="3">
    <source>
        <dbReference type="EMBL" id="PKK74098.1"/>
    </source>
</evidence>
<dbReference type="InterPro" id="IPR024862">
    <property type="entry name" value="TRPV"/>
</dbReference>
<reference evidence="3 4" key="2">
    <citation type="submission" date="2017-10" db="EMBL/GenBank/DDBJ databases">
        <title>Extensive intraspecific genome diversity in a model arbuscular mycorrhizal fungus.</title>
        <authorList>
            <person name="Chen E.C.H."/>
            <person name="Morin E."/>
            <person name="Baudet D."/>
            <person name="Noel J."/>
            <person name="Ndikumana S."/>
            <person name="Charron P."/>
            <person name="St-Onge C."/>
            <person name="Giorgi J."/>
            <person name="Grigoriev I.V."/>
            <person name="Roux C."/>
            <person name="Martin F.M."/>
            <person name="Corradi N."/>
        </authorList>
    </citation>
    <scope>NUCLEOTIDE SEQUENCE [LARGE SCALE GENOMIC DNA]</scope>
    <source>
        <strain evidence="3 4">C2</strain>
    </source>
</reference>
<dbReference type="EMBL" id="LLXL01000325">
    <property type="protein sequence ID" value="PKK74098.1"/>
    <property type="molecule type" value="Genomic_DNA"/>
</dbReference>
<keyword evidence="2" id="KW-0472">Membrane</keyword>
<gene>
    <name evidence="3" type="ORF">RhiirC2_864044</name>
</gene>
<feature type="transmembrane region" description="Helical" evidence="2">
    <location>
        <begin position="396"/>
        <end position="421"/>
    </location>
</feature>
<dbReference type="GO" id="GO:0005886">
    <property type="term" value="C:plasma membrane"/>
    <property type="evidence" value="ECO:0007669"/>
    <property type="project" value="TreeGrafter"/>
</dbReference>
<dbReference type="VEuPathDB" id="FungiDB:RhiirFUN_013144"/>
<evidence type="ECO:0000256" key="2">
    <source>
        <dbReference type="SAM" id="Phobius"/>
    </source>
</evidence>
<dbReference type="GO" id="GO:0098703">
    <property type="term" value="P:calcium ion import across plasma membrane"/>
    <property type="evidence" value="ECO:0007669"/>
    <property type="project" value="TreeGrafter"/>
</dbReference>
<dbReference type="PANTHER" id="PTHR10582">
    <property type="entry name" value="TRANSIENT RECEPTOR POTENTIAL ION CHANNEL PROTEIN"/>
    <property type="match status" value="1"/>
</dbReference>
<proteinExistence type="predicted"/>
<dbReference type="GO" id="GO:0005216">
    <property type="term" value="F:monoatomic ion channel activity"/>
    <property type="evidence" value="ECO:0007669"/>
    <property type="project" value="InterPro"/>
</dbReference>
<dbReference type="VEuPathDB" id="FungiDB:FUN_016395"/>
<keyword evidence="2" id="KW-1133">Transmembrane helix</keyword>
<comment type="caution">
    <text evidence="3">The sequence shown here is derived from an EMBL/GenBank/DDBJ whole genome shotgun (WGS) entry which is preliminary data.</text>
</comment>
<sequence length="583" mass="69096">MTLTLAKKKDYTLIDNENIKPENNMELAIYHCKGRELKDTIVVAYFLEYYSRNATDNADPDEIIPNEHLKSRNHSIKFRAFRPMIKNLEINEINKLEWYDFWIWIPFKSLKDYIFEKVENYDNVLGKLPLALRVVTLPGFTINDIPKVPKVPKEYSRKKIILNIFLFLFIPRSYKIRPNDKNKLSPFSRMVLYENNDDIYNNPAIEVIIDFYWKQATSFNFLFMPFVSFSIIFSITVMSLTLKHFQFSDGFGGVKEVDTGLTVSISFSIFLLWVELIMYLRLISDIGIYIYYVVFIFKTIRPYFWFMLIVILGFAHTMFVLLREPTNIKTKDSTYSGKATNSLTNETLDIELKSDFDPTSSDNPFTSFFTAIEAAYFWINGDWVQRDEFDFWVIDVYTFIASLFLVIVLQNILIAFMSGAYEKAEANGKQTLLRNRANHIADYEALYHINFRNPEPEPNYIYYFGQAKYFEEWYNTRKDDDKSAIYEGFEEISIFTRRVYKGMDYDKFSILKYWNNDKNIKIMEDFKNVSNEFSNSIEYLIKRNEGKSSIDEFEEICEVKNTLEIEVKKFQLKLEKLRNLTES</sequence>
<organism evidence="3 4">
    <name type="scientific">Rhizophagus irregularis</name>
    <dbReference type="NCBI Taxonomy" id="588596"/>
    <lineage>
        <taxon>Eukaryota</taxon>
        <taxon>Fungi</taxon>
        <taxon>Fungi incertae sedis</taxon>
        <taxon>Mucoromycota</taxon>
        <taxon>Glomeromycotina</taxon>
        <taxon>Glomeromycetes</taxon>
        <taxon>Glomerales</taxon>
        <taxon>Glomeraceae</taxon>
        <taxon>Rhizophagus</taxon>
    </lineage>
</organism>
<protein>
    <recommendedName>
        <fullName evidence="5">Ion transport domain-containing protein</fullName>
    </recommendedName>
</protein>
<keyword evidence="2" id="KW-0812">Transmembrane</keyword>